<comment type="similarity">
    <text evidence="1">Belongs to the ABC transporter superfamily.</text>
</comment>
<evidence type="ECO:0000256" key="3">
    <source>
        <dbReference type="ARBA" id="ARBA00022741"/>
    </source>
</evidence>
<feature type="domain" description="ABC transporter" evidence="5">
    <location>
        <begin position="4"/>
        <end position="240"/>
    </location>
</feature>
<dbReference type="InterPro" id="IPR027417">
    <property type="entry name" value="P-loop_NTPase"/>
</dbReference>
<keyword evidence="2" id="KW-0813">Transport</keyword>
<protein>
    <submittedName>
        <fullName evidence="6">Metal ABC transporter ATP-binding protein</fullName>
    </submittedName>
</protein>
<dbReference type="InterPro" id="IPR050153">
    <property type="entry name" value="Metal_Ion_Import_ABC"/>
</dbReference>
<dbReference type="EMBL" id="DTGD01000070">
    <property type="protein sequence ID" value="HGB35618.1"/>
    <property type="molecule type" value="Genomic_DNA"/>
</dbReference>
<dbReference type="SUPFAM" id="SSF52540">
    <property type="entry name" value="P-loop containing nucleoside triphosphate hydrolases"/>
    <property type="match status" value="1"/>
</dbReference>
<evidence type="ECO:0000256" key="2">
    <source>
        <dbReference type="ARBA" id="ARBA00022448"/>
    </source>
</evidence>
<dbReference type="Pfam" id="PF00005">
    <property type="entry name" value="ABC_tran"/>
    <property type="match status" value="1"/>
</dbReference>
<sequence length="262" mass="29375">MPEIVFYKVAIGYPGNVIAEDITFTVEKNDFLIIFGPNGAGKTTLAKTILGILKPLKGETYIFGCPVTGVCPHKKMIGYVPQIYNIDKDFPATLYDVVISGCYPLLKPLQKIPSHFKEEAVENLKTVGLIDFKDKPFAHLSGGQQKRGLIARALIGPPKALLLDEPTSGIDMASEIQVNEVIINTHRTFQIPVILITHDINPYLEVATKFILMGYGRYFFGSFEEVIRPDVLSEVYKTKVDVVTKEEFKFINVRDFHHDRNA</sequence>
<dbReference type="InterPro" id="IPR003593">
    <property type="entry name" value="AAA+_ATPase"/>
</dbReference>
<evidence type="ECO:0000256" key="1">
    <source>
        <dbReference type="ARBA" id="ARBA00005417"/>
    </source>
</evidence>
<dbReference type="PANTHER" id="PTHR42734:SF17">
    <property type="entry name" value="METAL TRANSPORT SYSTEM ATP-BINDING PROTEIN TM_0124-RELATED"/>
    <property type="match status" value="1"/>
</dbReference>
<evidence type="ECO:0000259" key="5">
    <source>
        <dbReference type="PROSITE" id="PS50893"/>
    </source>
</evidence>
<evidence type="ECO:0000313" key="6">
    <source>
        <dbReference type="EMBL" id="HGB35618.1"/>
    </source>
</evidence>
<dbReference type="SMART" id="SM00382">
    <property type="entry name" value="AAA"/>
    <property type="match status" value="1"/>
</dbReference>
<evidence type="ECO:0000256" key="4">
    <source>
        <dbReference type="ARBA" id="ARBA00022840"/>
    </source>
</evidence>
<dbReference type="PROSITE" id="PS50893">
    <property type="entry name" value="ABC_TRANSPORTER_2"/>
    <property type="match status" value="1"/>
</dbReference>
<accession>A0A7V3KMT2</accession>
<dbReference type="PANTHER" id="PTHR42734">
    <property type="entry name" value="METAL TRANSPORT SYSTEM ATP-BINDING PROTEIN TM_0124-RELATED"/>
    <property type="match status" value="1"/>
</dbReference>
<keyword evidence="4 6" id="KW-0067">ATP-binding</keyword>
<dbReference type="GO" id="GO:0005524">
    <property type="term" value="F:ATP binding"/>
    <property type="evidence" value="ECO:0007669"/>
    <property type="project" value="UniProtKB-KW"/>
</dbReference>
<dbReference type="InterPro" id="IPR003439">
    <property type="entry name" value="ABC_transporter-like_ATP-bd"/>
</dbReference>
<dbReference type="GO" id="GO:0016887">
    <property type="term" value="F:ATP hydrolysis activity"/>
    <property type="evidence" value="ECO:0007669"/>
    <property type="project" value="InterPro"/>
</dbReference>
<reference evidence="6" key="1">
    <citation type="journal article" date="2020" name="mSystems">
        <title>Genome- and Community-Level Interaction Insights into Carbon Utilization and Element Cycling Functions of Hydrothermarchaeota in Hydrothermal Sediment.</title>
        <authorList>
            <person name="Zhou Z."/>
            <person name="Liu Y."/>
            <person name="Xu W."/>
            <person name="Pan J."/>
            <person name="Luo Z.H."/>
            <person name="Li M."/>
        </authorList>
    </citation>
    <scope>NUCLEOTIDE SEQUENCE [LARGE SCALE GENOMIC DNA]</scope>
    <source>
        <strain evidence="6">SpSt-754</strain>
    </source>
</reference>
<organism evidence="6">
    <name type="scientific">candidate division WOR-3 bacterium</name>
    <dbReference type="NCBI Taxonomy" id="2052148"/>
    <lineage>
        <taxon>Bacteria</taxon>
        <taxon>Bacteria division WOR-3</taxon>
    </lineage>
</organism>
<proteinExistence type="inferred from homology"/>
<dbReference type="AlphaFoldDB" id="A0A7V3KMT2"/>
<name>A0A7V3KMT2_UNCW3</name>
<gene>
    <name evidence="6" type="ORF">ENV38_01760</name>
</gene>
<dbReference type="Gene3D" id="3.40.50.300">
    <property type="entry name" value="P-loop containing nucleotide triphosphate hydrolases"/>
    <property type="match status" value="1"/>
</dbReference>
<keyword evidence="3" id="KW-0547">Nucleotide-binding</keyword>
<comment type="caution">
    <text evidence="6">The sequence shown here is derived from an EMBL/GenBank/DDBJ whole genome shotgun (WGS) entry which is preliminary data.</text>
</comment>